<dbReference type="EMBL" id="CM007653">
    <property type="protein sequence ID" value="ONI15024.1"/>
    <property type="molecule type" value="Genomic_DNA"/>
</dbReference>
<evidence type="ECO:0000313" key="1">
    <source>
        <dbReference type="EMBL" id="ONI15024.1"/>
    </source>
</evidence>
<protein>
    <submittedName>
        <fullName evidence="1">Uncharacterized protein</fullName>
    </submittedName>
</protein>
<keyword evidence="2" id="KW-1185">Reference proteome</keyword>
<sequence>MRAVILLSEKLSTVIKQAPLWNEFTCWKKFLECHGFSFHSDTSHSNKFSSNFSYNYDQSHARRLGTESKKRYHPVVTNFLNTLMNFYRLHDYMTDFGYKHKTYRALNLFINYVITTDPANVEYILKKNFAN</sequence>
<evidence type="ECO:0000313" key="2">
    <source>
        <dbReference type="Proteomes" id="UP000006882"/>
    </source>
</evidence>
<name>M5XFC7_PRUPE</name>
<gene>
    <name evidence="1" type="ORF">PRUPE_3G021600</name>
</gene>
<dbReference type="Proteomes" id="UP000006882">
    <property type="component" value="Chromosome G3"/>
</dbReference>
<dbReference type="AlphaFoldDB" id="M5XFC7"/>
<organism evidence="1 2">
    <name type="scientific">Prunus persica</name>
    <name type="common">Peach</name>
    <name type="synonym">Amygdalus persica</name>
    <dbReference type="NCBI Taxonomy" id="3760"/>
    <lineage>
        <taxon>Eukaryota</taxon>
        <taxon>Viridiplantae</taxon>
        <taxon>Streptophyta</taxon>
        <taxon>Embryophyta</taxon>
        <taxon>Tracheophyta</taxon>
        <taxon>Spermatophyta</taxon>
        <taxon>Magnoliopsida</taxon>
        <taxon>eudicotyledons</taxon>
        <taxon>Gunneridae</taxon>
        <taxon>Pentapetalae</taxon>
        <taxon>rosids</taxon>
        <taxon>fabids</taxon>
        <taxon>Rosales</taxon>
        <taxon>Rosaceae</taxon>
        <taxon>Amygdaloideae</taxon>
        <taxon>Amygdaleae</taxon>
        <taxon>Prunus</taxon>
    </lineage>
</organism>
<reference evidence="1 2" key="1">
    <citation type="journal article" date="2013" name="Nat. Genet.">
        <title>The high-quality draft genome of peach (Prunus persica) identifies unique patterns of genetic diversity, domestication and genome evolution.</title>
        <authorList>
            <consortium name="International Peach Genome Initiative"/>
            <person name="Verde I."/>
            <person name="Abbott A.G."/>
            <person name="Scalabrin S."/>
            <person name="Jung S."/>
            <person name="Shu S."/>
            <person name="Marroni F."/>
            <person name="Zhebentyayeva T."/>
            <person name="Dettori M.T."/>
            <person name="Grimwood J."/>
            <person name="Cattonaro F."/>
            <person name="Zuccolo A."/>
            <person name="Rossini L."/>
            <person name="Jenkins J."/>
            <person name="Vendramin E."/>
            <person name="Meisel L.A."/>
            <person name="Decroocq V."/>
            <person name="Sosinski B."/>
            <person name="Prochnik S."/>
            <person name="Mitros T."/>
            <person name="Policriti A."/>
            <person name="Cipriani G."/>
            <person name="Dondini L."/>
            <person name="Ficklin S."/>
            <person name="Goodstein D.M."/>
            <person name="Xuan P."/>
            <person name="Del Fabbro C."/>
            <person name="Aramini V."/>
            <person name="Copetti D."/>
            <person name="Gonzalez S."/>
            <person name="Horner D.S."/>
            <person name="Falchi R."/>
            <person name="Lucas S."/>
            <person name="Mica E."/>
            <person name="Maldonado J."/>
            <person name="Lazzari B."/>
            <person name="Bielenberg D."/>
            <person name="Pirona R."/>
            <person name="Miculan M."/>
            <person name="Barakat A."/>
            <person name="Testolin R."/>
            <person name="Stella A."/>
            <person name="Tartarini S."/>
            <person name="Tonutti P."/>
            <person name="Arus P."/>
            <person name="Orellana A."/>
            <person name="Wells C."/>
            <person name="Main D."/>
            <person name="Vizzotto G."/>
            <person name="Silva H."/>
            <person name="Salamini F."/>
            <person name="Schmutz J."/>
            <person name="Morgante M."/>
            <person name="Rokhsar D.S."/>
        </authorList>
    </citation>
    <scope>NUCLEOTIDE SEQUENCE [LARGE SCALE GENOMIC DNA]</scope>
    <source>
        <strain evidence="2">cv. Nemared</strain>
    </source>
</reference>
<dbReference type="STRING" id="3760.M5XFC7"/>
<accession>M5XFC7</accession>
<proteinExistence type="predicted"/>
<dbReference type="HOGENOM" id="CLU_1931140_0_0_1"/>
<dbReference type="Gramene" id="ONI15024">
    <property type="protein sequence ID" value="ONI15024"/>
    <property type="gene ID" value="PRUPE_3G021600"/>
</dbReference>